<organism evidence="1">
    <name type="scientific">Arundo donax</name>
    <name type="common">Giant reed</name>
    <name type="synonym">Donax arundinaceus</name>
    <dbReference type="NCBI Taxonomy" id="35708"/>
    <lineage>
        <taxon>Eukaryota</taxon>
        <taxon>Viridiplantae</taxon>
        <taxon>Streptophyta</taxon>
        <taxon>Embryophyta</taxon>
        <taxon>Tracheophyta</taxon>
        <taxon>Spermatophyta</taxon>
        <taxon>Magnoliopsida</taxon>
        <taxon>Liliopsida</taxon>
        <taxon>Poales</taxon>
        <taxon>Poaceae</taxon>
        <taxon>PACMAD clade</taxon>
        <taxon>Arundinoideae</taxon>
        <taxon>Arundineae</taxon>
        <taxon>Arundo</taxon>
    </lineage>
</organism>
<proteinExistence type="predicted"/>
<reference evidence="1" key="2">
    <citation type="journal article" date="2015" name="Data Brief">
        <title>Shoot transcriptome of the giant reed, Arundo donax.</title>
        <authorList>
            <person name="Barrero R.A."/>
            <person name="Guerrero F.D."/>
            <person name="Moolhuijzen P."/>
            <person name="Goolsby J.A."/>
            <person name="Tidwell J."/>
            <person name="Bellgard S.E."/>
            <person name="Bellgard M.I."/>
        </authorList>
    </citation>
    <scope>NUCLEOTIDE SEQUENCE</scope>
    <source>
        <tissue evidence="1">Shoot tissue taken approximately 20 cm above the soil surface</tissue>
    </source>
</reference>
<dbReference type="EMBL" id="GBRH01219598">
    <property type="protein sequence ID" value="JAD78297.1"/>
    <property type="molecule type" value="Transcribed_RNA"/>
</dbReference>
<name>A0A0A9D3G4_ARUDO</name>
<protein>
    <submittedName>
        <fullName evidence="1">Uncharacterized protein</fullName>
    </submittedName>
</protein>
<evidence type="ECO:0000313" key="1">
    <source>
        <dbReference type="EMBL" id="JAD78297.1"/>
    </source>
</evidence>
<sequence length="168" mass="17869">MASTHFGSRRNRSETKSAEFEFSPKCNASKLGGVMSNASARTLFFSTFAHSSSQESFLCPRGTLPLDSTGWRGIGNFCMMETSNILSPPLEAPPAPQGTVAVIRPQEQVMITGNSHLKSGQGDDGWHGAVHVCLHSLLGTPHTCPQEALPPELELASPFAGGWSQGEG</sequence>
<accession>A0A0A9D3G4</accession>
<reference evidence="1" key="1">
    <citation type="submission" date="2014-09" db="EMBL/GenBank/DDBJ databases">
        <authorList>
            <person name="Magalhaes I.L.F."/>
            <person name="Oliveira U."/>
            <person name="Santos F.R."/>
            <person name="Vidigal T.H.D.A."/>
            <person name="Brescovit A.D."/>
            <person name="Santos A.J."/>
        </authorList>
    </citation>
    <scope>NUCLEOTIDE SEQUENCE</scope>
    <source>
        <tissue evidence="1">Shoot tissue taken approximately 20 cm above the soil surface</tissue>
    </source>
</reference>
<dbReference type="AlphaFoldDB" id="A0A0A9D3G4"/>